<sequence length="313" mass="35564">MQCTAEEIERKRQQALQILASKNKSPLKCVSAAQNSYSALPVTPNRQFKFHKSNTNTNFKSYQANNGKDNSKPITQYLDKQTSITAKCVVTSNVKFTVELSAFSTPAIEVFKSIPSRQYDANTKQWSFQLQEYEIVLAKLNALKGHLDVVKIPQFVLKCLRSPVHDLSKIDLSPIEPELRNSLMPFQREGVAYGIDKGGRCLIADDMGLGKTFQALGIASYYRKEWPLLIVTTASMKNTWEETIRQYLPSISLMHLQYMVSTKDFINDAKVLILSHDMLTRAVDKLIEKKFGVLILMNLILLKILKQKVLKQQ</sequence>
<protein>
    <recommendedName>
        <fullName evidence="8">SWI/SNF-related matrix-associated actin-dependent regulator of chromatin subfamily A-like protein 1</fullName>
    </recommendedName>
</protein>
<gene>
    <name evidence="6" type="ORF">HHI36_014583</name>
</gene>
<dbReference type="InterPro" id="IPR027417">
    <property type="entry name" value="P-loop_NTPase"/>
</dbReference>
<comment type="subcellular location">
    <subcellularLocation>
        <location evidence="1">Nucleus</location>
    </subcellularLocation>
</comment>
<evidence type="ECO:0000256" key="3">
    <source>
        <dbReference type="ARBA" id="ARBA00023242"/>
    </source>
</evidence>
<proteinExistence type="predicted"/>
<keyword evidence="7" id="KW-1185">Reference proteome</keyword>
<reference evidence="6 7" key="1">
    <citation type="journal article" date="2021" name="BMC Biol.">
        <title>Horizontally acquired antibacterial genes associated with adaptive radiation of ladybird beetles.</title>
        <authorList>
            <person name="Li H.S."/>
            <person name="Tang X.F."/>
            <person name="Huang Y.H."/>
            <person name="Xu Z.Y."/>
            <person name="Chen M.L."/>
            <person name="Du X.Y."/>
            <person name="Qiu B.Y."/>
            <person name="Chen P.T."/>
            <person name="Zhang W."/>
            <person name="Slipinski A."/>
            <person name="Escalona H.E."/>
            <person name="Waterhouse R.M."/>
            <person name="Zwick A."/>
            <person name="Pang H."/>
        </authorList>
    </citation>
    <scope>NUCLEOTIDE SEQUENCE [LARGE SCALE GENOMIC DNA]</scope>
    <source>
        <strain evidence="6">SYSU2018</strain>
    </source>
</reference>
<dbReference type="PANTHER" id="PTHR45766:SF6">
    <property type="entry name" value="SWI_SNF-RELATED MATRIX-ASSOCIATED ACTIN-DEPENDENT REGULATOR OF CHROMATIN SUBFAMILY A-LIKE PROTEIN 1"/>
    <property type="match status" value="1"/>
</dbReference>
<evidence type="ECO:0000256" key="1">
    <source>
        <dbReference type="ARBA" id="ARBA00004123"/>
    </source>
</evidence>
<dbReference type="Pfam" id="PF00176">
    <property type="entry name" value="SNF2-rel_dom"/>
    <property type="match status" value="1"/>
</dbReference>
<accession>A0ABD2N3C8</accession>
<dbReference type="PANTHER" id="PTHR45766">
    <property type="entry name" value="DNA ANNEALING HELICASE AND ENDONUCLEASE ZRANB3 FAMILY MEMBER"/>
    <property type="match status" value="1"/>
</dbReference>
<dbReference type="SUPFAM" id="SSF52540">
    <property type="entry name" value="P-loop containing nucleoside triphosphate hydrolases"/>
    <property type="match status" value="1"/>
</dbReference>
<evidence type="ECO:0000313" key="7">
    <source>
        <dbReference type="Proteomes" id="UP001516400"/>
    </source>
</evidence>
<dbReference type="AlphaFoldDB" id="A0ABD2N3C8"/>
<dbReference type="GO" id="GO:0016787">
    <property type="term" value="F:hydrolase activity"/>
    <property type="evidence" value="ECO:0007669"/>
    <property type="project" value="UniProtKB-KW"/>
</dbReference>
<feature type="domain" description="Helicase ATP-binding" evidence="4">
    <location>
        <begin position="192"/>
        <end position="296"/>
    </location>
</feature>
<dbReference type="GO" id="GO:0005634">
    <property type="term" value="C:nucleus"/>
    <property type="evidence" value="ECO:0007669"/>
    <property type="project" value="UniProtKB-SubCell"/>
</dbReference>
<dbReference type="InterPro" id="IPR038718">
    <property type="entry name" value="SNF2-like_sf"/>
</dbReference>
<dbReference type="InterPro" id="IPR010003">
    <property type="entry name" value="HARP_dom"/>
</dbReference>
<evidence type="ECO:0008006" key="8">
    <source>
        <dbReference type="Google" id="ProtNLM"/>
    </source>
</evidence>
<dbReference type="Proteomes" id="UP001516400">
    <property type="component" value="Unassembled WGS sequence"/>
</dbReference>
<dbReference type="Gene3D" id="3.40.50.10810">
    <property type="entry name" value="Tandem AAA-ATPase domain"/>
    <property type="match status" value="1"/>
</dbReference>
<feature type="domain" description="HARP" evidence="5">
    <location>
        <begin position="80"/>
        <end position="153"/>
    </location>
</feature>
<dbReference type="PROSITE" id="PS51192">
    <property type="entry name" value="HELICASE_ATP_BIND_1"/>
    <property type="match status" value="1"/>
</dbReference>
<dbReference type="InterPro" id="IPR014001">
    <property type="entry name" value="Helicase_ATP-bd"/>
</dbReference>
<dbReference type="EMBL" id="JABFTP020000062">
    <property type="protein sequence ID" value="KAL3273129.1"/>
    <property type="molecule type" value="Genomic_DNA"/>
</dbReference>
<evidence type="ECO:0000256" key="2">
    <source>
        <dbReference type="ARBA" id="ARBA00022801"/>
    </source>
</evidence>
<dbReference type="PROSITE" id="PS51467">
    <property type="entry name" value="HARP"/>
    <property type="match status" value="1"/>
</dbReference>
<dbReference type="Pfam" id="PF07443">
    <property type="entry name" value="HARP"/>
    <property type="match status" value="1"/>
</dbReference>
<organism evidence="6 7">
    <name type="scientific">Cryptolaemus montrouzieri</name>
    <dbReference type="NCBI Taxonomy" id="559131"/>
    <lineage>
        <taxon>Eukaryota</taxon>
        <taxon>Metazoa</taxon>
        <taxon>Ecdysozoa</taxon>
        <taxon>Arthropoda</taxon>
        <taxon>Hexapoda</taxon>
        <taxon>Insecta</taxon>
        <taxon>Pterygota</taxon>
        <taxon>Neoptera</taxon>
        <taxon>Endopterygota</taxon>
        <taxon>Coleoptera</taxon>
        <taxon>Polyphaga</taxon>
        <taxon>Cucujiformia</taxon>
        <taxon>Coccinelloidea</taxon>
        <taxon>Coccinellidae</taxon>
        <taxon>Scymninae</taxon>
        <taxon>Scymnini</taxon>
        <taxon>Cryptolaemus</taxon>
    </lineage>
</organism>
<keyword evidence="2" id="KW-0378">Hydrolase</keyword>
<evidence type="ECO:0000313" key="6">
    <source>
        <dbReference type="EMBL" id="KAL3273129.1"/>
    </source>
</evidence>
<dbReference type="InterPro" id="IPR000330">
    <property type="entry name" value="SNF2_N"/>
</dbReference>
<comment type="caution">
    <text evidence="6">The sequence shown here is derived from an EMBL/GenBank/DDBJ whole genome shotgun (WGS) entry which is preliminary data.</text>
</comment>
<evidence type="ECO:0000259" key="4">
    <source>
        <dbReference type="PROSITE" id="PS51192"/>
    </source>
</evidence>
<keyword evidence="3" id="KW-0539">Nucleus</keyword>
<evidence type="ECO:0000259" key="5">
    <source>
        <dbReference type="PROSITE" id="PS51467"/>
    </source>
</evidence>
<name>A0ABD2N3C8_9CUCU</name>